<dbReference type="InterPro" id="IPR050155">
    <property type="entry name" value="HAD-like_hydrolase_sf"/>
</dbReference>
<evidence type="ECO:0000313" key="1">
    <source>
        <dbReference type="EMBL" id="RJX51166.1"/>
    </source>
</evidence>
<dbReference type="EMBL" id="QMDW01000003">
    <property type="protein sequence ID" value="RJX51166.1"/>
    <property type="molecule type" value="Genomic_DNA"/>
</dbReference>
<keyword evidence="2" id="KW-1185">Reference proteome</keyword>
<dbReference type="InterPro" id="IPR036412">
    <property type="entry name" value="HAD-like_sf"/>
</dbReference>
<dbReference type="SUPFAM" id="SSF56784">
    <property type="entry name" value="HAD-like"/>
    <property type="match status" value="1"/>
</dbReference>
<dbReference type="Pfam" id="PF13419">
    <property type="entry name" value="HAD_2"/>
    <property type="match status" value="1"/>
</dbReference>
<name>A0A3A6Q840_9EURY</name>
<proteinExistence type="predicted"/>
<reference evidence="1 2" key="1">
    <citation type="submission" date="2018-06" db="EMBL/GenBank/DDBJ databases">
        <title>Halonotius sp. F13-13 a new haloarchaeeon isolated from a solar saltern from Isla Cristina, Huelva, Spain.</title>
        <authorList>
            <person name="Duran-Viseras A."/>
            <person name="Sanchez-Porro C."/>
            <person name="Ventosa A."/>
        </authorList>
    </citation>
    <scope>NUCLEOTIDE SEQUENCE [LARGE SCALE GENOMIC DNA]</scope>
    <source>
        <strain evidence="1 2">CECT 7525</strain>
    </source>
</reference>
<accession>A0A3A6Q840</accession>
<dbReference type="Gene3D" id="3.40.50.1000">
    <property type="entry name" value="HAD superfamily/HAD-like"/>
    <property type="match status" value="1"/>
</dbReference>
<dbReference type="InterPro" id="IPR023214">
    <property type="entry name" value="HAD_sf"/>
</dbReference>
<comment type="caution">
    <text evidence="1">The sequence shown here is derived from an EMBL/GenBank/DDBJ whole genome shotgun (WGS) entry which is preliminary data.</text>
</comment>
<dbReference type="PANTHER" id="PTHR43434">
    <property type="entry name" value="PHOSPHOGLYCOLATE PHOSPHATASE"/>
    <property type="match status" value="1"/>
</dbReference>
<evidence type="ECO:0000313" key="2">
    <source>
        <dbReference type="Proteomes" id="UP000281564"/>
    </source>
</evidence>
<dbReference type="InterPro" id="IPR023198">
    <property type="entry name" value="PGP-like_dom2"/>
</dbReference>
<dbReference type="Gene3D" id="1.10.150.240">
    <property type="entry name" value="Putative phosphatase, domain 2"/>
    <property type="match status" value="1"/>
</dbReference>
<dbReference type="AlphaFoldDB" id="A0A3A6Q840"/>
<dbReference type="Proteomes" id="UP000281564">
    <property type="component" value="Unassembled WGS sequence"/>
</dbReference>
<keyword evidence="1" id="KW-0378">Hydrolase</keyword>
<gene>
    <name evidence="1" type="ORF">DP106_03525</name>
</gene>
<protein>
    <submittedName>
        <fullName evidence="1">HAD family hydrolase</fullName>
    </submittedName>
</protein>
<dbReference type="OrthoDB" id="212720at2157"/>
<dbReference type="GO" id="GO:0006281">
    <property type="term" value="P:DNA repair"/>
    <property type="evidence" value="ECO:0007669"/>
    <property type="project" value="TreeGrafter"/>
</dbReference>
<dbReference type="PANTHER" id="PTHR43434:SF1">
    <property type="entry name" value="PHOSPHOGLYCOLATE PHOSPHATASE"/>
    <property type="match status" value="1"/>
</dbReference>
<sequence>MSDTEYAGIVYDLDGTLVTLAVNWGAVADDVTQVYADAGIDATDAGLWSLLEDADDHGLTDAVEAAISRHEREGARRSRRCGLADELAEQTVPVGVCSLNCEAACRIALETHGLAADVDVVVGRDSVATHKPDPEPLLATLGDLGVAPDNALFVGDSRRDKETAERVGVAFEYV</sequence>
<dbReference type="GO" id="GO:0008967">
    <property type="term" value="F:phosphoglycolate phosphatase activity"/>
    <property type="evidence" value="ECO:0007669"/>
    <property type="project" value="TreeGrafter"/>
</dbReference>
<organism evidence="1 2">
    <name type="scientific">Halonotius pteroides</name>
    <dbReference type="NCBI Taxonomy" id="268735"/>
    <lineage>
        <taxon>Archaea</taxon>
        <taxon>Methanobacteriati</taxon>
        <taxon>Methanobacteriota</taxon>
        <taxon>Stenosarchaea group</taxon>
        <taxon>Halobacteria</taxon>
        <taxon>Halobacteriales</taxon>
        <taxon>Haloferacaceae</taxon>
        <taxon>Halonotius</taxon>
    </lineage>
</organism>
<dbReference type="InterPro" id="IPR041492">
    <property type="entry name" value="HAD_2"/>
</dbReference>
<dbReference type="RefSeq" id="WP_120083436.1">
    <property type="nucleotide sequence ID" value="NZ_QMDW01000003.1"/>
</dbReference>